<name>A0A1L7JP25_CLOBO</name>
<evidence type="ECO:0000313" key="1">
    <source>
        <dbReference type="EMBL" id="APU87352.1"/>
    </source>
</evidence>
<gene>
    <name evidence="1" type="ORF">NPD8_3989</name>
</gene>
<keyword evidence="1" id="KW-0614">Plasmid</keyword>
<organism evidence="1">
    <name type="scientific">Clostridium botulinum</name>
    <dbReference type="NCBI Taxonomy" id="1491"/>
    <lineage>
        <taxon>Bacteria</taxon>
        <taxon>Bacillati</taxon>
        <taxon>Bacillota</taxon>
        <taxon>Clostridia</taxon>
        <taxon>Eubacteriales</taxon>
        <taxon>Clostridiaceae</taxon>
        <taxon>Clostridium</taxon>
    </lineage>
</organism>
<proteinExistence type="predicted"/>
<dbReference type="EMBL" id="CP015723">
    <property type="protein sequence ID" value="APU87352.1"/>
    <property type="molecule type" value="Genomic_DNA"/>
</dbReference>
<accession>A0A1L7JP25</accession>
<dbReference type="AlphaFoldDB" id="A0A1L7JP25"/>
<geneLocation type="plasmid" evidence="1">
    <name>pNPD8_2</name>
</geneLocation>
<reference evidence="1" key="1">
    <citation type="submission" date="2016-05" db="EMBL/GenBank/DDBJ databases">
        <authorList>
            <person name="Lavstsen T."/>
            <person name="Jespersen J.S."/>
        </authorList>
    </citation>
    <scope>NUCLEOTIDE SEQUENCE</scope>
    <source>
        <strain evidence="1">CDC69096</strain>
        <plasmid evidence="1">pNPD8_2</plasmid>
    </source>
</reference>
<sequence length="116" mass="13750">MKIINIIKHIIKAIKEDCKKASESEIKISLEAKKILKESLIEKIVLEYLEENKININMINNVEFLNLLIDRIYKQNMIYILEDELKENLFTGCGPEDIDEFYLQPIEEIKKLRKIL</sequence>
<protein>
    <submittedName>
        <fullName evidence="1">Uncharacterized protein</fullName>
    </submittedName>
</protein>
<dbReference type="RefSeq" id="WP_076607142.1">
    <property type="nucleotide sequence ID" value="NZ_CP015723.1"/>
</dbReference>